<proteinExistence type="predicted"/>
<organism evidence="1 2">
    <name type="scientific">Dreissena polymorpha</name>
    <name type="common">Zebra mussel</name>
    <name type="synonym">Mytilus polymorpha</name>
    <dbReference type="NCBI Taxonomy" id="45954"/>
    <lineage>
        <taxon>Eukaryota</taxon>
        <taxon>Metazoa</taxon>
        <taxon>Spiralia</taxon>
        <taxon>Lophotrochozoa</taxon>
        <taxon>Mollusca</taxon>
        <taxon>Bivalvia</taxon>
        <taxon>Autobranchia</taxon>
        <taxon>Heteroconchia</taxon>
        <taxon>Euheterodonta</taxon>
        <taxon>Imparidentia</taxon>
        <taxon>Neoheterodontei</taxon>
        <taxon>Myida</taxon>
        <taxon>Dreissenoidea</taxon>
        <taxon>Dreissenidae</taxon>
        <taxon>Dreissena</taxon>
    </lineage>
</organism>
<protein>
    <recommendedName>
        <fullName evidence="3">Reverse transcriptase domain-containing protein</fullName>
    </recommendedName>
</protein>
<evidence type="ECO:0000313" key="2">
    <source>
        <dbReference type="Proteomes" id="UP000828390"/>
    </source>
</evidence>
<reference evidence="1" key="1">
    <citation type="journal article" date="2019" name="bioRxiv">
        <title>The Genome of the Zebra Mussel, Dreissena polymorpha: A Resource for Invasive Species Research.</title>
        <authorList>
            <person name="McCartney M.A."/>
            <person name="Auch B."/>
            <person name="Kono T."/>
            <person name="Mallez S."/>
            <person name="Zhang Y."/>
            <person name="Obille A."/>
            <person name="Becker A."/>
            <person name="Abrahante J.E."/>
            <person name="Garbe J."/>
            <person name="Badalamenti J.P."/>
            <person name="Herman A."/>
            <person name="Mangelson H."/>
            <person name="Liachko I."/>
            <person name="Sullivan S."/>
            <person name="Sone E.D."/>
            <person name="Koren S."/>
            <person name="Silverstein K.A.T."/>
            <person name="Beckman K.B."/>
            <person name="Gohl D.M."/>
        </authorList>
    </citation>
    <scope>NUCLEOTIDE SEQUENCE</scope>
    <source>
        <strain evidence="1">Duluth1</strain>
        <tissue evidence="1">Whole animal</tissue>
    </source>
</reference>
<dbReference type="AlphaFoldDB" id="A0A9D4EIG9"/>
<gene>
    <name evidence="1" type="ORF">DPMN_157747</name>
</gene>
<keyword evidence="2" id="KW-1185">Reference proteome</keyword>
<accession>A0A9D4EIG9</accession>
<sequence>MMRDKSYLSRIVYKGVANMYSADHSRVKDEYYKDKIWGAEDNTRKVYAIPSELVEIIDEGQVTIVAMVDLSVAFNTIDIPILIRIRQDEFGIHGIPLQWFNSYLTNRTMNV</sequence>
<evidence type="ECO:0000313" key="1">
    <source>
        <dbReference type="EMBL" id="KAH3779938.1"/>
    </source>
</evidence>
<evidence type="ECO:0008006" key="3">
    <source>
        <dbReference type="Google" id="ProtNLM"/>
    </source>
</evidence>
<reference evidence="1" key="2">
    <citation type="submission" date="2020-11" db="EMBL/GenBank/DDBJ databases">
        <authorList>
            <person name="McCartney M.A."/>
            <person name="Auch B."/>
            <person name="Kono T."/>
            <person name="Mallez S."/>
            <person name="Becker A."/>
            <person name="Gohl D.M."/>
            <person name="Silverstein K.A.T."/>
            <person name="Koren S."/>
            <person name="Bechman K.B."/>
            <person name="Herman A."/>
            <person name="Abrahante J.E."/>
            <person name="Garbe J."/>
        </authorList>
    </citation>
    <scope>NUCLEOTIDE SEQUENCE</scope>
    <source>
        <strain evidence="1">Duluth1</strain>
        <tissue evidence="1">Whole animal</tissue>
    </source>
</reference>
<dbReference type="EMBL" id="JAIWYP010000008">
    <property type="protein sequence ID" value="KAH3779938.1"/>
    <property type="molecule type" value="Genomic_DNA"/>
</dbReference>
<comment type="caution">
    <text evidence="1">The sequence shown here is derived from an EMBL/GenBank/DDBJ whole genome shotgun (WGS) entry which is preliminary data.</text>
</comment>
<dbReference type="Proteomes" id="UP000828390">
    <property type="component" value="Unassembled WGS sequence"/>
</dbReference>
<name>A0A9D4EIG9_DREPO</name>